<reference evidence="2" key="1">
    <citation type="journal article" date="2021" name="Microorganisms">
        <title>The Ever-Expanding Pseudomonas Genus: Description of 43 New Species and Partition of the Pseudomonas putida Group.</title>
        <authorList>
            <person name="Girard L."/>
            <person name="Lood C."/>
            <person name="Hofte M."/>
            <person name="Vandamme P."/>
            <person name="Rokni-Zadeh H."/>
            <person name="van Noort V."/>
            <person name="Lavigne R."/>
            <person name="De Mot R."/>
        </authorList>
    </citation>
    <scope>NUCLEOTIDE SEQUENCE</scope>
    <source>
        <strain evidence="2">COW40</strain>
    </source>
</reference>
<feature type="region of interest" description="Disordered" evidence="1">
    <location>
        <begin position="344"/>
        <end position="398"/>
    </location>
</feature>
<dbReference type="Proteomes" id="UP001046350">
    <property type="component" value="Chromosome"/>
</dbReference>
<dbReference type="EMBL" id="CP077076">
    <property type="protein sequence ID" value="QXH49933.1"/>
    <property type="molecule type" value="Genomic_DNA"/>
</dbReference>
<dbReference type="InterPro" id="IPR049802">
    <property type="entry name" value="RhsC-like_FIX"/>
</dbReference>
<protein>
    <submittedName>
        <fullName evidence="2">Uncharacterized protein</fullName>
    </submittedName>
</protein>
<evidence type="ECO:0000256" key="1">
    <source>
        <dbReference type="SAM" id="MobiDB-lite"/>
    </source>
</evidence>
<sequence>MTSASLPMDKAAKTAYKDAAIEVAKGIAMGAVPILGQAIDAYDTIESCIVLYNAETPDAKEQAEFDLVLALIGWIPGPGDGVKRSFRLVNREPERYAPVLFDLLRFILSECGVKTSPEALLSEVFNASALTAEIDEVIKGIKGSSAYKALPNWTQSTIITVLAGARDGMPRLVSVVEKRLVKWKRMQRNNSAQAVPSAKPAAQAKPESKDKVVAADGKDAPDTSRTNDSARSRVGQQSLEELTNAALGVSGEHIADYICAYEFGWGMDWDGHDKGSEGVWVKGKPSATKMGKISKGGFPKADGVLYKLTDPANGTGIDAIWCANPENNANKQFAIVEAKASRDEDGPKFARTHPAKRNPSVVSKLGVSGLGDPSEILEPIEGNESTQQGTGSKAPVRQRQRLGNNNAPVKAPANKSQKTVGGILVQMSREWITSCLRSGVKNKSLRHKIMLSYARHLFFAPIYHASGSPMAHAQAILKQSPHEEHMEHVAFHYNESDVMKAVNAKKTALEKKHGEHKNLKQEKAR</sequence>
<dbReference type="RefSeq" id="WP_217839534.1">
    <property type="nucleotide sequence ID" value="NZ_CP077076.1"/>
</dbReference>
<evidence type="ECO:0000313" key="3">
    <source>
        <dbReference type="Proteomes" id="UP001046350"/>
    </source>
</evidence>
<evidence type="ECO:0000313" key="2">
    <source>
        <dbReference type="EMBL" id="QXH49933.1"/>
    </source>
</evidence>
<name>A0ABX8N2M6_9PSED</name>
<feature type="compositionally biased region" description="Basic and acidic residues" evidence="1">
    <location>
        <begin position="206"/>
        <end position="222"/>
    </location>
</feature>
<proteinExistence type="predicted"/>
<gene>
    <name evidence="2" type="ORF">KSS94_18535</name>
</gene>
<organism evidence="2 3">
    <name type="scientific">Pseudomonas fakonensis</name>
    <dbReference type="NCBI Taxonomy" id="2842355"/>
    <lineage>
        <taxon>Bacteria</taxon>
        <taxon>Pseudomonadati</taxon>
        <taxon>Pseudomonadota</taxon>
        <taxon>Gammaproteobacteria</taxon>
        <taxon>Pseudomonadales</taxon>
        <taxon>Pseudomonadaceae</taxon>
        <taxon>Pseudomonas</taxon>
    </lineage>
</organism>
<feature type="region of interest" description="Disordered" evidence="1">
    <location>
        <begin position="191"/>
        <end position="237"/>
    </location>
</feature>
<dbReference type="CDD" id="cd20746">
    <property type="entry name" value="FIX_Ntox15_NUC_DUF4112_RhsA-like"/>
    <property type="match status" value="1"/>
</dbReference>
<keyword evidence="3" id="KW-1185">Reference proteome</keyword>
<accession>A0ABX8N2M6</accession>
<feature type="compositionally biased region" description="Polar residues" evidence="1">
    <location>
        <begin position="223"/>
        <end position="237"/>
    </location>
</feature>